<dbReference type="Proteomes" id="UP001474120">
    <property type="component" value="Unassembled WGS sequence"/>
</dbReference>
<protein>
    <submittedName>
        <fullName evidence="2">Uncharacterized protein</fullName>
    </submittedName>
</protein>
<feature type="transmembrane region" description="Helical" evidence="1">
    <location>
        <begin position="107"/>
        <end position="126"/>
    </location>
</feature>
<dbReference type="RefSeq" id="WP_342159119.1">
    <property type="nucleotide sequence ID" value="NZ_JBCDNA010000001.1"/>
</dbReference>
<comment type="caution">
    <text evidence="2">The sequence shown here is derived from an EMBL/GenBank/DDBJ whole genome shotgun (WGS) entry which is preliminary data.</text>
</comment>
<keyword evidence="1" id="KW-1133">Transmembrane helix</keyword>
<evidence type="ECO:0000313" key="3">
    <source>
        <dbReference type="Proteomes" id="UP001474120"/>
    </source>
</evidence>
<organism evidence="2 3">
    <name type="scientific">Lutimonas vermicola</name>
    <dbReference type="NCBI Taxonomy" id="414288"/>
    <lineage>
        <taxon>Bacteria</taxon>
        <taxon>Pseudomonadati</taxon>
        <taxon>Bacteroidota</taxon>
        <taxon>Flavobacteriia</taxon>
        <taxon>Flavobacteriales</taxon>
        <taxon>Flavobacteriaceae</taxon>
        <taxon>Lutimonas</taxon>
    </lineage>
</organism>
<dbReference type="EMBL" id="JBCDNA010000001">
    <property type="protein sequence ID" value="MEL4455305.1"/>
    <property type="molecule type" value="Genomic_DNA"/>
</dbReference>
<name>A0ABU9L2R3_9FLAO</name>
<keyword evidence="1" id="KW-0472">Membrane</keyword>
<gene>
    <name evidence="2" type="ORF">AABB81_05320</name>
</gene>
<keyword evidence="3" id="KW-1185">Reference proteome</keyword>
<sequence length="166" mass="19127">MIIKGLLASMPRQFRLFVIFFVLVLNLGFFTGFNFVRVTTSMNASGIEQNYLGNEMDEDADEMHFKKSEQEVLTLIHNHILSLSLIFFVLGALLYMTHVPYKLKSFLLFEPFVSLILTFGGIYILWKGVIWFKYVIMLSGMAMVFSLLLMSALIIWSCLFPKRTEG</sequence>
<feature type="transmembrane region" description="Helical" evidence="1">
    <location>
        <begin position="16"/>
        <end position="36"/>
    </location>
</feature>
<feature type="transmembrane region" description="Helical" evidence="1">
    <location>
        <begin position="132"/>
        <end position="160"/>
    </location>
</feature>
<accession>A0ABU9L2R3</accession>
<proteinExistence type="predicted"/>
<reference evidence="2 3" key="1">
    <citation type="submission" date="2024-04" db="EMBL/GenBank/DDBJ databases">
        <title>whole genome sequencing of Lutimonas vermicola strain IMCC1616.</title>
        <authorList>
            <person name="Bae S.S."/>
        </authorList>
    </citation>
    <scope>NUCLEOTIDE SEQUENCE [LARGE SCALE GENOMIC DNA]</scope>
    <source>
        <strain evidence="2 3">IMCC1616</strain>
    </source>
</reference>
<evidence type="ECO:0000313" key="2">
    <source>
        <dbReference type="EMBL" id="MEL4455305.1"/>
    </source>
</evidence>
<keyword evidence="1" id="KW-0812">Transmembrane</keyword>
<feature type="transmembrane region" description="Helical" evidence="1">
    <location>
        <begin position="75"/>
        <end position="95"/>
    </location>
</feature>
<evidence type="ECO:0000256" key="1">
    <source>
        <dbReference type="SAM" id="Phobius"/>
    </source>
</evidence>